<gene>
    <name evidence="2" type="ORF">GCM10022224_081750</name>
</gene>
<protein>
    <submittedName>
        <fullName evidence="2">VOC family protein</fullName>
    </submittedName>
</protein>
<evidence type="ECO:0000313" key="2">
    <source>
        <dbReference type="EMBL" id="GAA3703694.1"/>
    </source>
</evidence>
<name>A0ABP7DC65_9ACTN</name>
<comment type="caution">
    <text evidence="2">The sequence shown here is derived from an EMBL/GenBank/DDBJ whole genome shotgun (WGS) entry which is preliminary data.</text>
</comment>
<dbReference type="SUPFAM" id="SSF54593">
    <property type="entry name" value="Glyoxalase/Bleomycin resistance protein/Dihydroxybiphenyl dioxygenase"/>
    <property type="match status" value="1"/>
</dbReference>
<organism evidence="2 3">
    <name type="scientific">Nonomuraea antimicrobica</name>
    <dbReference type="NCBI Taxonomy" id="561173"/>
    <lineage>
        <taxon>Bacteria</taxon>
        <taxon>Bacillati</taxon>
        <taxon>Actinomycetota</taxon>
        <taxon>Actinomycetes</taxon>
        <taxon>Streptosporangiales</taxon>
        <taxon>Streptosporangiaceae</taxon>
        <taxon>Nonomuraea</taxon>
    </lineage>
</organism>
<sequence>MGDRMIEIHAITIDAADPYEIASWWSRATGLPLGEGDKPGDDEAMLRTAQDPFLLFIRVPEGKTVKNRVHLDVNGTEGRTRDQEVERLVELGATVFDDLRKPDGSGWVTMLDPEGNEFCVCRSPEERGVPG</sequence>
<dbReference type="EMBL" id="BAAAZP010000175">
    <property type="protein sequence ID" value="GAA3703694.1"/>
    <property type="molecule type" value="Genomic_DNA"/>
</dbReference>
<accession>A0ABP7DC65</accession>
<dbReference type="PANTHER" id="PTHR35908:SF1">
    <property type="entry name" value="CONSERVED PROTEIN"/>
    <property type="match status" value="1"/>
</dbReference>
<reference evidence="3" key="1">
    <citation type="journal article" date="2019" name="Int. J. Syst. Evol. Microbiol.">
        <title>The Global Catalogue of Microorganisms (GCM) 10K type strain sequencing project: providing services to taxonomists for standard genome sequencing and annotation.</title>
        <authorList>
            <consortium name="The Broad Institute Genomics Platform"/>
            <consortium name="The Broad Institute Genome Sequencing Center for Infectious Disease"/>
            <person name="Wu L."/>
            <person name="Ma J."/>
        </authorList>
    </citation>
    <scope>NUCLEOTIDE SEQUENCE [LARGE SCALE GENOMIC DNA]</scope>
    <source>
        <strain evidence="3">JCM 16904</strain>
    </source>
</reference>
<dbReference type="InterPro" id="IPR037523">
    <property type="entry name" value="VOC_core"/>
</dbReference>
<dbReference type="PANTHER" id="PTHR35908">
    <property type="entry name" value="HYPOTHETICAL FUSION PROTEIN"/>
    <property type="match status" value="1"/>
</dbReference>
<evidence type="ECO:0000313" key="3">
    <source>
        <dbReference type="Proteomes" id="UP001500902"/>
    </source>
</evidence>
<dbReference type="InterPro" id="IPR041581">
    <property type="entry name" value="Glyoxalase_6"/>
</dbReference>
<dbReference type="InterPro" id="IPR029068">
    <property type="entry name" value="Glyas_Bleomycin-R_OHBP_Dase"/>
</dbReference>
<dbReference type="CDD" id="cd06587">
    <property type="entry name" value="VOC"/>
    <property type="match status" value="1"/>
</dbReference>
<dbReference type="Gene3D" id="3.10.180.10">
    <property type="entry name" value="2,3-Dihydroxybiphenyl 1,2-Dioxygenase, domain 1"/>
    <property type="match status" value="1"/>
</dbReference>
<feature type="domain" description="VOC" evidence="1">
    <location>
        <begin position="7"/>
        <end position="123"/>
    </location>
</feature>
<proteinExistence type="predicted"/>
<dbReference type="PROSITE" id="PS51819">
    <property type="entry name" value="VOC"/>
    <property type="match status" value="1"/>
</dbReference>
<evidence type="ECO:0000259" key="1">
    <source>
        <dbReference type="PROSITE" id="PS51819"/>
    </source>
</evidence>
<dbReference type="Proteomes" id="UP001500902">
    <property type="component" value="Unassembled WGS sequence"/>
</dbReference>
<dbReference type="Pfam" id="PF18029">
    <property type="entry name" value="Glyoxalase_6"/>
    <property type="match status" value="1"/>
</dbReference>
<keyword evidence="3" id="KW-1185">Reference proteome</keyword>